<dbReference type="EMBL" id="GBRH01233309">
    <property type="protein sequence ID" value="JAD64586.1"/>
    <property type="molecule type" value="Transcribed_RNA"/>
</dbReference>
<proteinExistence type="predicted"/>
<organism evidence="1">
    <name type="scientific">Arundo donax</name>
    <name type="common">Giant reed</name>
    <name type="synonym">Donax arundinaceus</name>
    <dbReference type="NCBI Taxonomy" id="35708"/>
    <lineage>
        <taxon>Eukaryota</taxon>
        <taxon>Viridiplantae</taxon>
        <taxon>Streptophyta</taxon>
        <taxon>Embryophyta</taxon>
        <taxon>Tracheophyta</taxon>
        <taxon>Spermatophyta</taxon>
        <taxon>Magnoliopsida</taxon>
        <taxon>Liliopsida</taxon>
        <taxon>Poales</taxon>
        <taxon>Poaceae</taxon>
        <taxon>PACMAD clade</taxon>
        <taxon>Arundinoideae</taxon>
        <taxon>Arundineae</taxon>
        <taxon>Arundo</taxon>
    </lineage>
</organism>
<name>A0A0A9BMK7_ARUDO</name>
<dbReference type="AlphaFoldDB" id="A0A0A9BMK7"/>
<accession>A0A0A9BMK7</accession>
<reference evidence="1" key="1">
    <citation type="submission" date="2014-09" db="EMBL/GenBank/DDBJ databases">
        <authorList>
            <person name="Magalhaes I.L.F."/>
            <person name="Oliveira U."/>
            <person name="Santos F.R."/>
            <person name="Vidigal T.H.D.A."/>
            <person name="Brescovit A.D."/>
            <person name="Santos A.J."/>
        </authorList>
    </citation>
    <scope>NUCLEOTIDE SEQUENCE</scope>
    <source>
        <tissue evidence="1">Shoot tissue taken approximately 20 cm above the soil surface</tissue>
    </source>
</reference>
<evidence type="ECO:0000313" key="1">
    <source>
        <dbReference type="EMBL" id="JAD64586.1"/>
    </source>
</evidence>
<reference evidence="1" key="2">
    <citation type="journal article" date="2015" name="Data Brief">
        <title>Shoot transcriptome of the giant reed, Arundo donax.</title>
        <authorList>
            <person name="Barrero R.A."/>
            <person name="Guerrero F.D."/>
            <person name="Moolhuijzen P."/>
            <person name="Goolsby J.A."/>
            <person name="Tidwell J."/>
            <person name="Bellgard S.E."/>
            <person name="Bellgard M.I."/>
        </authorList>
    </citation>
    <scope>NUCLEOTIDE SEQUENCE</scope>
    <source>
        <tissue evidence="1">Shoot tissue taken approximately 20 cm above the soil surface</tissue>
    </source>
</reference>
<sequence length="50" mass="5429">MTGNVLLGTHIYPPLISTVGPHALSYDNHAWAYYKICLGNCDHGELAEAT</sequence>
<protein>
    <submittedName>
        <fullName evidence="1">Uncharacterized protein</fullName>
    </submittedName>
</protein>